<reference evidence="1" key="1">
    <citation type="journal article" date="2022" name="Int. J. Mol. Sci.">
        <title>Draft Genome of Tanacetum Coccineum: Genomic Comparison of Closely Related Tanacetum-Family Plants.</title>
        <authorList>
            <person name="Yamashiro T."/>
            <person name="Shiraishi A."/>
            <person name="Nakayama K."/>
            <person name="Satake H."/>
        </authorList>
    </citation>
    <scope>NUCLEOTIDE SEQUENCE</scope>
</reference>
<protein>
    <recommendedName>
        <fullName evidence="3">Reverse transcriptase domain-containing protein</fullName>
    </recommendedName>
</protein>
<evidence type="ECO:0000313" key="2">
    <source>
        <dbReference type="Proteomes" id="UP001151760"/>
    </source>
</evidence>
<accession>A0ABQ5C7I9</accession>
<name>A0ABQ5C7I9_9ASTR</name>
<dbReference type="EMBL" id="BQNB010013929">
    <property type="protein sequence ID" value="GJT21946.1"/>
    <property type="molecule type" value="Genomic_DNA"/>
</dbReference>
<sequence length="533" mass="60626">MFVPIIVGKNDLVPISHLFYADDTMFIGLKVNVHKSSLYGLGVHSLDIQSMANSFGCLENNLLFTYLGVKVAANMARINSWNEVIQKVTIKLSKWKAKSLSVGGRLTLLKLVLGSLLTYYMSLFKASDGVLSHLERLHNSFFFGTEMDERKMTWVYWRKVMAQKQYGGLGIMIHKAVASLKSKGVNLLGFCKKVIGNGNNSNFWYDKWLGDICFKVKFNRLFNLDLQKDALVAQKLENPDFAVSFQRRPRCGIEESQFLELSLTFFGCFILFQRSLVLDLPTRINHSNRGLDVPCVLCPNYGNVVESHNHLFFGCLMALDLFFLLGRWWNIDIINLIDPFSWELWFNGLRLNNLKKLALEASIWEALGGNTRNLDSIWEETGQDYNFTRSGYRDARTMPRDGVAIPSNAVKTYKRQCQELCDGSISFFIPFHFESLIMTRSIIKKLKESLEEPERVMHRLRRAASRQQRNDSLAIAGSNLFDDEASTSANSGPKPTPPLKILQEHSSTNSAGFQTPIIFPTERTGSIVDSRYI</sequence>
<organism evidence="1 2">
    <name type="scientific">Tanacetum coccineum</name>
    <dbReference type="NCBI Taxonomy" id="301880"/>
    <lineage>
        <taxon>Eukaryota</taxon>
        <taxon>Viridiplantae</taxon>
        <taxon>Streptophyta</taxon>
        <taxon>Embryophyta</taxon>
        <taxon>Tracheophyta</taxon>
        <taxon>Spermatophyta</taxon>
        <taxon>Magnoliopsida</taxon>
        <taxon>eudicotyledons</taxon>
        <taxon>Gunneridae</taxon>
        <taxon>Pentapetalae</taxon>
        <taxon>asterids</taxon>
        <taxon>campanulids</taxon>
        <taxon>Asterales</taxon>
        <taxon>Asteraceae</taxon>
        <taxon>Asteroideae</taxon>
        <taxon>Anthemideae</taxon>
        <taxon>Anthemidinae</taxon>
        <taxon>Tanacetum</taxon>
    </lineage>
</organism>
<proteinExistence type="predicted"/>
<reference evidence="1" key="2">
    <citation type="submission" date="2022-01" db="EMBL/GenBank/DDBJ databases">
        <authorList>
            <person name="Yamashiro T."/>
            <person name="Shiraishi A."/>
            <person name="Satake H."/>
            <person name="Nakayama K."/>
        </authorList>
    </citation>
    <scope>NUCLEOTIDE SEQUENCE</scope>
</reference>
<evidence type="ECO:0000313" key="1">
    <source>
        <dbReference type="EMBL" id="GJT21946.1"/>
    </source>
</evidence>
<dbReference type="PANTHER" id="PTHR33116:SF79">
    <property type="entry name" value="REVERSE TRANSCRIPTASE DOMAIN, ZINC FINGER, CCHC-TYPE-RELATED"/>
    <property type="match status" value="1"/>
</dbReference>
<dbReference type="PANTHER" id="PTHR33116">
    <property type="entry name" value="REVERSE TRANSCRIPTASE ZINC-BINDING DOMAIN-CONTAINING PROTEIN-RELATED-RELATED"/>
    <property type="match status" value="1"/>
</dbReference>
<evidence type="ECO:0008006" key="3">
    <source>
        <dbReference type="Google" id="ProtNLM"/>
    </source>
</evidence>
<comment type="caution">
    <text evidence="1">The sequence shown here is derived from an EMBL/GenBank/DDBJ whole genome shotgun (WGS) entry which is preliminary data.</text>
</comment>
<keyword evidence="2" id="KW-1185">Reference proteome</keyword>
<dbReference type="Proteomes" id="UP001151760">
    <property type="component" value="Unassembled WGS sequence"/>
</dbReference>
<gene>
    <name evidence="1" type="ORF">Tco_0891883</name>
</gene>